<protein>
    <submittedName>
        <fullName evidence="1">Uncharacterized protein</fullName>
    </submittedName>
</protein>
<accession>A0A645JCM8</accession>
<gene>
    <name evidence="1" type="ORF">SDC9_208645</name>
</gene>
<proteinExistence type="predicted"/>
<organism evidence="1">
    <name type="scientific">bioreactor metagenome</name>
    <dbReference type="NCBI Taxonomy" id="1076179"/>
    <lineage>
        <taxon>unclassified sequences</taxon>
        <taxon>metagenomes</taxon>
        <taxon>ecological metagenomes</taxon>
    </lineage>
</organism>
<sequence>MPRIFLIMEIGSFSFNGLLAVLNLALAAGQQQHGGNGCGNQGETDLQPDIGDVEPAVVVVRGQTLPQGFQKAHVDLLQNFRGGDQDASQQQ</sequence>
<dbReference type="EMBL" id="VSSQ01136776">
    <property type="protein sequence ID" value="MPN60912.1"/>
    <property type="molecule type" value="Genomic_DNA"/>
</dbReference>
<name>A0A645JCM8_9ZZZZ</name>
<comment type="caution">
    <text evidence="1">The sequence shown here is derived from an EMBL/GenBank/DDBJ whole genome shotgun (WGS) entry which is preliminary data.</text>
</comment>
<reference evidence="1" key="1">
    <citation type="submission" date="2019-08" db="EMBL/GenBank/DDBJ databases">
        <authorList>
            <person name="Kucharzyk K."/>
            <person name="Murdoch R.W."/>
            <person name="Higgins S."/>
            <person name="Loffler F."/>
        </authorList>
    </citation>
    <scope>NUCLEOTIDE SEQUENCE</scope>
</reference>
<evidence type="ECO:0000313" key="1">
    <source>
        <dbReference type="EMBL" id="MPN60912.1"/>
    </source>
</evidence>
<dbReference type="AlphaFoldDB" id="A0A645JCM8"/>